<protein>
    <submittedName>
        <fullName evidence="1">Uncharacterized protein</fullName>
    </submittedName>
</protein>
<accession>A0ABT4FME2</accession>
<evidence type="ECO:0000313" key="2">
    <source>
        <dbReference type="Proteomes" id="UP001527202"/>
    </source>
</evidence>
<dbReference type="RefSeq" id="WP_164977148.1">
    <property type="nucleotide sequence ID" value="NZ_CP026520.1"/>
</dbReference>
<organism evidence="1 2">
    <name type="scientific">Paenibacillus chitinolyticus</name>
    <dbReference type="NCBI Taxonomy" id="79263"/>
    <lineage>
        <taxon>Bacteria</taxon>
        <taxon>Bacillati</taxon>
        <taxon>Bacillota</taxon>
        <taxon>Bacilli</taxon>
        <taxon>Bacillales</taxon>
        <taxon>Paenibacillaceae</taxon>
        <taxon>Paenibacillus</taxon>
    </lineage>
</organism>
<sequence>MDGIRVKDPPQQPLVCKGCIWGRWEAASQFCSKQVCIRGGAVYEVSSTNP</sequence>
<dbReference type="Proteomes" id="UP001527202">
    <property type="component" value="Unassembled WGS sequence"/>
</dbReference>
<proteinExistence type="predicted"/>
<reference evidence="1 2" key="1">
    <citation type="submission" date="2022-05" db="EMBL/GenBank/DDBJ databases">
        <title>Genome Sequencing of Bee-Associated Microbes.</title>
        <authorList>
            <person name="Dunlap C."/>
        </authorList>
    </citation>
    <scope>NUCLEOTIDE SEQUENCE [LARGE SCALE GENOMIC DNA]</scope>
    <source>
        <strain evidence="1 2">NRRL B-23120</strain>
    </source>
</reference>
<dbReference type="GeneID" id="95379045"/>
<name>A0ABT4FME2_9BACL</name>
<keyword evidence="2" id="KW-1185">Reference proteome</keyword>
<comment type="caution">
    <text evidence="1">The sequence shown here is derived from an EMBL/GenBank/DDBJ whole genome shotgun (WGS) entry which is preliminary data.</text>
</comment>
<dbReference type="EMBL" id="JAMDMJ010000054">
    <property type="protein sequence ID" value="MCY9599699.1"/>
    <property type="molecule type" value="Genomic_DNA"/>
</dbReference>
<evidence type="ECO:0000313" key="1">
    <source>
        <dbReference type="EMBL" id="MCY9599699.1"/>
    </source>
</evidence>
<gene>
    <name evidence="1" type="ORF">M5X16_28540</name>
</gene>